<dbReference type="Gene3D" id="3.90.930.1">
    <property type="match status" value="1"/>
</dbReference>
<dbReference type="SMR" id="R4GEK6"/>
<dbReference type="Bgee" id="ENSDARG00000095102">
    <property type="expression patterns" value="Expressed in intestine and 13 other cell types or tissues"/>
</dbReference>
<keyword evidence="3" id="KW-1133">Transmembrane helix</keyword>
<feature type="domain" description="Ig-like" evidence="5">
    <location>
        <begin position="26"/>
        <end position="115"/>
    </location>
</feature>
<reference evidence="6" key="2">
    <citation type="submission" date="2013-05" db="UniProtKB">
        <authorList>
            <consortium name="Ensembl"/>
        </authorList>
    </citation>
    <scope>IDENTIFICATION</scope>
    <source>
        <strain evidence="6">Tuebingen</strain>
    </source>
</reference>
<reference evidence="6 7" key="1">
    <citation type="journal article" date="2013" name="Nature">
        <title>The zebrafish reference genome sequence and its relationship to the human genome.</title>
        <authorList>
            <consortium name="Genome Reference Consortium Zebrafish"/>
            <person name="Howe K."/>
            <person name="Clark M.D."/>
            <person name="Torroja C.F."/>
            <person name="Torrance J."/>
            <person name="Berthelot C."/>
            <person name="Muffato M."/>
            <person name="Collins J.E."/>
            <person name="Humphray S."/>
            <person name="McLaren K."/>
            <person name="Matthews L."/>
            <person name="McLaren S."/>
            <person name="Sealy I."/>
            <person name="Caccamo M."/>
            <person name="Churcher C."/>
            <person name="Scott C."/>
            <person name="Barrett J.C."/>
            <person name="Koch R."/>
            <person name="Rauch G.J."/>
            <person name="White S."/>
            <person name="Chow W."/>
            <person name="Kilian B."/>
            <person name="Quintais L.T."/>
            <person name="Guerra-Assuncao J.A."/>
            <person name="Zhou Y."/>
            <person name="Gu Y."/>
            <person name="Yen J."/>
            <person name="Vogel J.H."/>
            <person name="Eyre T."/>
            <person name="Redmond S."/>
            <person name="Banerjee R."/>
            <person name="Chi J."/>
            <person name="Fu B."/>
            <person name="Langley E."/>
            <person name="Maguire S.F."/>
            <person name="Laird G.K."/>
            <person name="Lloyd D."/>
            <person name="Kenyon E."/>
            <person name="Donaldson S."/>
            <person name="Sehra H."/>
            <person name="Almeida-King J."/>
            <person name="Loveland J."/>
            <person name="Trevanion S."/>
            <person name="Jones M."/>
            <person name="Quail M."/>
            <person name="Willey D."/>
            <person name="Hunt A."/>
            <person name="Burton J."/>
            <person name="Sims S."/>
            <person name="McLay K."/>
            <person name="Plumb B."/>
            <person name="Davis J."/>
            <person name="Clee C."/>
            <person name="Oliver K."/>
            <person name="Clark R."/>
            <person name="Riddle C."/>
            <person name="Elliot D."/>
            <person name="Eliott D."/>
            <person name="Threadgold G."/>
            <person name="Harden G."/>
            <person name="Ware D."/>
            <person name="Begum S."/>
            <person name="Mortimore B."/>
            <person name="Mortimer B."/>
            <person name="Kerry G."/>
            <person name="Heath P."/>
            <person name="Phillimore B."/>
            <person name="Tracey A."/>
            <person name="Corby N."/>
            <person name="Dunn M."/>
            <person name="Johnson C."/>
            <person name="Wood J."/>
            <person name="Clark S."/>
            <person name="Pelan S."/>
            <person name="Griffiths G."/>
            <person name="Smith M."/>
            <person name="Glithero R."/>
            <person name="Howden P."/>
            <person name="Barker N."/>
            <person name="Lloyd C."/>
            <person name="Stevens C."/>
            <person name="Harley J."/>
            <person name="Holt K."/>
            <person name="Panagiotidis G."/>
            <person name="Lovell J."/>
            <person name="Beasley H."/>
            <person name="Henderson C."/>
            <person name="Gordon D."/>
            <person name="Auger K."/>
            <person name="Wright D."/>
            <person name="Collins J."/>
            <person name="Raisen C."/>
            <person name="Dyer L."/>
            <person name="Leung K."/>
            <person name="Robertson L."/>
            <person name="Ambridge K."/>
            <person name="Leongamornlert D."/>
            <person name="McGuire S."/>
            <person name="Gilderthorp R."/>
            <person name="Griffiths C."/>
            <person name="Manthravadi D."/>
            <person name="Nichol S."/>
            <person name="Barker G."/>
            <person name="Whitehead S."/>
            <person name="Kay M."/>
            <person name="Brown J."/>
            <person name="Murnane C."/>
            <person name="Gray E."/>
            <person name="Humphries M."/>
            <person name="Sycamore N."/>
            <person name="Barker D."/>
            <person name="Saunders D."/>
            <person name="Wallis J."/>
            <person name="Babbage A."/>
            <person name="Hammond S."/>
            <person name="Mashreghi-Mohammadi M."/>
            <person name="Barr L."/>
            <person name="Martin S."/>
            <person name="Wray P."/>
            <person name="Ellington A."/>
            <person name="Matthews N."/>
            <person name="Ellwood M."/>
            <person name="Woodmansey R."/>
            <person name="Clark G."/>
            <person name="Cooper J."/>
            <person name="Cooper J."/>
            <person name="Tromans A."/>
            <person name="Grafham D."/>
            <person name="Skuce C."/>
            <person name="Pandian R."/>
            <person name="Andrews R."/>
            <person name="Harrison E."/>
            <person name="Kimberley A."/>
            <person name="Garnett J."/>
            <person name="Fosker N."/>
            <person name="Hall R."/>
            <person name="Garner P."/>
            <person name="Kelly D."/>
            <person name="Bird C."/>
            <person name="Palmer S."/>
            <person name="Gehring I."/>
            <person name="Berger A."/>
            <person name="Dooley C.M."/>
            <person name="Ersan-Urun Z."/>
            <person name="Eser C."/>
            <person name="Geiger H."/>
            <person name="Geisler M."/>
            <person name="Karotki L."/>
            <person name="Kirn A."/>
            <person name="Konantz J."/>
            <person name="Konantz M."/>
            <person name="Oberlander M."/>
            <person name="Rudolph-Geiger S."/>
            <person name="Teucke M."/>
            <person name="Lanz C."/>
            <person name="Raddatz G."/>
            <person name="Osoegawa K."/>
            <person name="Zhu B."/>
            <person name="Rapp A."/>
            <person name="Widaa S."/>
            <person name="Langford C."/>
            <person name="Yang F."/>
            <person name="Schuster S.C."/>
            <person name="Carter N.P."/>
            <person name="Harrow J."/>
            <person name="Ning Z."/>
            <person name="Herrero J."/>
            <person name="Searle S.M."/>
            <person name="Enright A."/>
            <person name="Geisler R."/>
            <person name="Plasterk R.H."/>
            <person name="Lee C."/>
            <person name="Westerfield M."/>
            <person name="de Jong P.J."/>
            <person name="Zon L.I."/>
            <person name="Postlethwait J.H."/>
            <person name="Nusslein-Volhard C."/>
            <person name="Hubbard T.J."/>
            <person name="Roest Crollius H."/>
            <person name="Rogers J."/>
            <person name="Stemple D.L."/>
        </authorList>
    </citation>
    <scope>NUCLEOTIDE SEQUENCE [LARGE SCALE GENOMIC DNA]</scope>
    <source>
        <strain evidence="6">Tuebingen</strain>
    </source>
</reference>
<dbReference type="ZFIN" id="ZDB-GENE-090313-26">
    <property type="gene designation" value="si:ch211-132g1.4"/>
</dbReference>
<dbReference type="InterPro" id="IPR036179">
    <property type="entry name" value="Ig-like_dom_sf"/>
</dbReference>
<dbReference type="GO" id="GO:0006955">
    <property type="term" value="P:immune response"/>
    <property type="evidence" value="ECO:0000318"/>
    <property type="project" value="GO_Central"/>
</dbReference>
<feature type="signal peptide" evidence="4">
    <location>
        <begin position="1"/>
        <end position="22"/>
    </location>
</feature>
<dbReference type="AGR" id="ZFIN:ZDB-GENE-090313-26"/>
<sequence>MSCQHNLLILFLCCVAALTVSAQTCGEQVLEGTSCSINGETTNNEKAAEIRWAFTSSDGTTAEWKKGSRRKPPAGLTIEEDGSLRLESVRQNNTGTYKYTAFNANGQQIGTETVELKVYAKVNKPNVKIECKPDGTVTLLCDTGNYKDLKISWYEDDKIMQDEKTTHLTLKSTKINENTQYACSVSNPASSEQSDRITVPCSGPDQAKATKSTVRLNSTAKGTVKLICDAGNAKDQTISCYEDHMKDETKTNLTLTSSKVEGKRYSCSEQTSSKLSCSSPNLCLNYYAVLGVLAGGGVLLFLLICVFIWCACQSCRKKNRLL</sequence>
<name>R4GEK6_DANRE</name>
<dbReference type="PANTHER" id="PTHR44427:SF5">
    <property type="entry name" value="V-SET AND IMMUNOGLOBULIN DOMAIN-CONTAINING PROTEIN 10-LIKE"/>
    <property type="match status" value="1"/>
</dbReference>
<dbReference type="Ensembl" id="ENSDART00000142874.3">
    <property type="protein sequence ID" value="ENSDARP00000126919.2"/>
    <property type="gene ID" value="ENSDARG00000095102.3"/>
</dbReference>
<accession>R4GEK6</accession>
<keyword evidence="1 4" id="KW-0732">Signal</keyword>
<dbReference type="PaxDb" id="7955-ENSDARP00000126919"/>
<feature type="domain" description="Ig-like" evidence="5">
    <location>
        <begin position="125"/>
        <end position="200"/>
    </location>
</feature>
<keyword evidence="3" id="KW-0472">Membrane</keyword>
<dbReference type="AlphaFoldDB" id="R4GEK6"/>
<dbReference type="InterPro" id="IPR013783">
    <property type="entry name" value="Ig-like_fold"/>
</dbReference>
<evidence type="ECO:0000313" key="8">
    <source>
        <dbReference type="RefSeq" id="XP_005168367.1"/>
    </source>
</evidence>
<feature type="transmembrane region" description="Helical" evidence="3">
    <location>
        <begin position="286"/>
        <end position="312"/>
    </location>
</feature>
<evidence type="ECO:0000256" key="3">
    <source>
        <dbReference type="SAM" id="Phobius"/>
    </source>
</evidence>
<evidence type="ECO:0000313" key="6">
    <source>
        <dbReference type="Ensembl" id="ENSDARP00000126919"/>
    </source>
</evidence>
<keyword evidence="2" id="KW-0325">Glycoprotein</keyword>
<dbReference type="Pfam" id="PF13895">
    <property type="entry name" value="Ig_2"/>
    <property type="match status" value="1"/>
</dbReference>
<evidence type="ECO:0000256" key="2">
    <source>
        <dbReference type="ARBA" id="ARBA00023180"/>
    </source>
</evidence>
<dbReference type="OMA" id="MAKEDTC"/>
<dbReference type="Proteomes" id="UP000000437">
    <property type="component" value="Chromosome 1"/>
</dbReference>
<dbReference type="PROSITE" id="PS50835">
    <property type="entry name" value="IG_LIKE"/>
    <property type="match status" value="2"/>
</dbReference>
<dbReference type="EMBL" id="CR376735">
    <property type="status" value="NOT_ANNOTATED_CDS"/>
    <property type="molecule type" value="Genomic_DNA"/>
</dbReference>
<dbReference type="eggNOG" id="ENOG502S5UN">
    <property type="taxonomic scope" value="Eukaryota"/>
</dbReference>
<dbReference type="RefSeq" id="XP_005168367.1">
    <property type="nucleotide sequence ID" value="XM_005168310.5"/>
</dbReference>
<evidence type="ECO:0000259" key="5">
    <source>
        <dbReference type="PROSITE" id="PS50835"/>
    </source>
</evidence>
<dbReference type="Gene3D" id="2.60.40.10">
    <property type="entry name" value="Immunoglobulins"/>
    <property type="match status" value="1"/>
</dbReference>
<keyword evidence="7" id="KW-1185">Reference proteome</keyword>
<dbReference type="GeneTree" id="ENSGT00980000200000"/>
<dbReference type="GeneID" id="101884500"/>
<proteinExistence type="predicted"/>
<evidence type="ECO:0000256" key="4">
    <source>
        <dbReference type="SAM" id="SignalP"/>
    </source>
</evidence>
<feature type="chain" id="PRO_5044738251" evidence="4">
    <location>
        <begin position="23"/>
        <end position="322"/>
    </location>
</feature>
<dbReference type="InterPro" id="IPR007110">
    <property type="entry name" value="Ig-like_dom"/>
</dbReference>
<evidence type="ECO:0000313" key="9">
    <source>
        <dbReference type="ZFIN" id="ZDB-GENE-090313-26"/>
    </source>
</evidence>
<accession>A0A8M2BFM3</accession>
<dbReference type="HOGENOM" id="CLU_068476_0_0_1"/>
<dbReference type="CDD" id="cd00096">
    <property type="entry name" value="Ig"/>
    <property type="match status" value="1"/>
</dbReference>
<protein>
    <submittedName>
        <fullName evidence="6">Si:ch211-132g1.4</fullName>
    </submittedName>
    <submittedName>
        <fullName evidence="8">T-cell surface antigen CD2</fullName>
    </submittedName>
</protein>
<evidence type="ECO:0000313" key="7">
    <source>
        <dbReference type="Proteomes" id="UP000000437"/>
    </source>
</evidence>
<dbReference type="InterPro" id="IPR050831">
    <property type="entry name" value="CEA_cell_adhesion"/>
</dbReference>
<dbReference type="SUPFAM" id="SSF48726">
    <property type="entry name" value="Immunoglobulin"/>
    <property type="match status" value="2"/>
</dbReference>
<reference evidence="8" key="3">
    <citation type="submission" date="2025-04" db="UniProtKB">
        <authorList>
            <consortium name="RefSeq"/>
        </authorList>
    </citation>
    <scope>IDENTIFICATION</scope>
    <source>
        <strain evidence="8">Tuebingen</strain>
    </source>
</reference>
<dbReference type="KEGG" id="dre:101884500"/>
<evidence type="ECO:0000256" key="1">
    <source>
        <dbReference type="ARBA" id="ARBA00022729"/>
    </source>
</evidence>
<gene>
    <name evidence="6 8 9" type="primary">si:ch211-132g1.4</name>
</gene>
<dbReference type="OrthoDB" id="8963224at2759"/>
<dbReference type="PANTHER" id="PTHR44427">
    <property type="entry name" value="CARCINOEMBRYONIC ANTIGEN-RELATED CELL ADHESION MOLECULE 19"/>
    <property type="match status" value="1"/>
</dbReference>
<organism evidence="6">
    <name type="scientific">Danio rerio</name>
    <name type="common">Zebrafish</name>
    <name type="synonym">Brachydanio rerio</name>
    <dbReference type="NCBI Taxonomy" id="7955"/>
    <lineage>
        <taxon>Eukaryota</taxon>
        <taxon>Metazoa</taxon>
        <taxon>Chordata</taxon>
        <taxon>Craniata</taxon>
        <taxon>Vertebrata</taxon>
        <taxon>Euteleostomi</taxon>
        <taxon>Actinopterygii</taxon>
        <taxon>Neopterygii</taxon>
        <taxon>Teleostei</taxon>
        <taxon>Ostariophysi</taxon>
        <taxon>Cypriniformes</taxon>
        <taxon>Danionidae</taxon>
        <taxon>Danioninae</taxon>
        <taxon>Danio</taxon>
    </lineage>
</organism>
<keyword evidence="3" id="KW-0812">Transmembrane</keyword>